<dbReference type="SUPFAM" id="SSF56935">
    <property type="entry name" value="Porins"/>
    <property type="match status" value="1"/>
</dbReference>
<keyword evidence="15" id="KW-1185">Reference proteome</keyword>
<evidence type="ECO:0000256" key="7">
    <source>
        <dbReference type="ARBA" id="ARBA00023237"/>
    </source>
</evidence>
<feature type="chain" id="PRO_5041728417" evidence="11">
    <location>
        <begin position="28"/>
        <end position="1025"/>
    </location>
</feature>
<name>A0AA97ER31_9FLAO</name>
<keyword evidence="5 9" id="KW-0798">TonB box</keyword>
<accession>A0AA97ER31</accession>
<reference evidence="15" key="1">
    <citation type="submission" date="2024-06" db="EMBL/GenBank/DDBJ databases">
        <title>Hwangdonia haimaensis gen. nov., sp. nov., a member of the family Flavobacteriaceae isolated from the haima cold seep.</title>
        <authorList>
            <person name="Li J."/>
        </authorList>
    </citation>
    <scope>NUCLEOTIDE SEQUENCE [LARGE SCALE GENOMIC DNA]</scope>
    <source>
        <strain evidence="15">SCSIO 19198</strain>
    </source>
</reference>
<feature type="compositionally biased region" description="Polar residues" evidence="10">
    <location>
        <begin position="813"/>
        <end position="825"/>
    </location>
</feature>
<evidence type="ECO:0000256" key="10">
    <source>
        <dbReference type="SAM" id="MobiDB-lite"/>
    </source>
</evidence>
<proteinExistence type="inferred from homology"/>
<dbReference type="KEGG" id="hws:RNZ46_06665"/>
<protein>
    <submittedName>
        <fullName evidence="14">TonB-dependent receptor</fullName>
    </submittedName>
</protein>
<dbReference type="InterPro" id="IPR023996">
    <property type="entry name" value="TonB-dep_OMP_SusC/RagA"/>
</dbReference>
<evidence type="ECO:0000259" key="13">
    <source>
        <dbReference type="Pfam" id="PF07715"/>
    </source>
</evidence>
<dbReference type="NCBIfam" id="TIGR04056">
    <property type="entry name" value="OMP_RagA_SusC"/>
    <property type="match status" value="1"/>
</dbReference>
<feature type="signal peptide" evidence="11">
    <location>
        <begin position="1"/>
        <end position="27"/>
    </location>
</feature>
<dbReference type="InterPro" id="IPR037066">
    <property type="entry name" value="Plug_dom_sf"/>
</dbReference>
<evidence type="ECO:0000256" key="8">
    <source>
        <dbReference type="PROSITE-ProRule" id="PRU01360"/>
    </source>
</evidence>
<keyword evidence="3 8" id="KW-1134">Transmembrane beta strand</keyword>
<evidence type="ECO:0000259" key="12">
    <source>
        <dbReference type="Pfam" id="PF00593"/>
    </source>
</evidence>
<keyword evidence="2 8" id="KW-0813">Transport</keyword>
<keyword evidence="14" id="KW-0675">Receptor</keyword>
<feature type="domain" description="TonB-dependent receptor-like beta-barrel" evidence="12">
    <location>
        <begin position="394"/>
        <end position="872"/>
    </location>
</feature>
<dbReference type="NCBIfam" id="TIGR04057">
    <property type="entry name" value="SusC_RagA_signa"/>
    <property type="match status" value="1"/>
</dbReference>
<feature type="domain" description="TonB-dependent receptor plug" evidence="13">
    <location>
        <begin position="122"/>
        <end position="231"/>
    </location>
</feature>
<evidence type="ECO:0000256" key="2">
    <source>
        <dbReference type="ARBA" id="ARBA00022448"/>
    </source>
</evidence>
<dbReference type="InterPro" id="IPR000531">
    <property type="entry name" value="Beta-barrel_TonB"/>
</dbReference>
<evidence type="ECO:0000313" key="15">
    <source>
        <dbReference type="Proteomes" id="UP001302486"/>
    </source>
</evidence>
<dbReference type="Pfam" id="PF07715">
    <property type="entry name" value="Plug"/>
    <property type="match status" value="1"/>
</dbReference>
<dbReference type="Gene3D" id="2.170.130.10">
    <property type="entry name" value="TonB-dependent receptor, plug domain"/>
    <property type="match status" value="1"/>
</dbReference>
<organism evidence="14 15">
    <name type="scientific">Hwangdonia lutea</name>
    <dbReference type="NCBI Taxonomy" id="3075823"/>
    <lineage>
        <taxon>Bacteria</taxon>
        <taxon>Pseudomonadati</taxon>
        <taxon>Bacteroidota</taxon>
        <taxon>Flavobacteriia</taxon>
        <taxon>Flavobacteriales</taxon>
        <taxon>Flavobacteriaceae</taxon>
        <taxon>Hwangdonia</taxon>
    </lineage>
</organism>
<evidence type="ECO:0000256" key="3">
    <source>
        <dbReference type="ARBA" id="ARBA00022452"/>
    </source>
</evidence>
<feature type="region of interest" description="Disordered" evidence="10">
    <location>
        <begin position="808"/>
        <end position="828"/>
    </location>
</feature>
<sequence length="1025" mass="113274">MKLKLFNQKNKVLFLLLFLFATTVALAQNEKTITGSVRSAEDNMPLPGASVVVKGTTNGTSTDFDGNFSFSVNNTATTLTVSYLGYQTKEVAITSGALTILLNIDQNVLDEVVVVGYGTQRKSDIVNAVATANMEEAVLTPTSDVNEMLRGRIAGLQVDVGGGTLRPGGTSDIIFRGQGSIEGSVSAIYVVDGIIRDGGIEDIDSDDIESIEFLKDASAQAIYGSRGANGVVLVTTKRGKSGKVSVNYHGYITTKSIERNFDVYSGQEFAQLRREAVRSTIADDSYPNDEDIFSALELESIANNQFVDWENELVKNGSVNSQAISISGGTDMTKVFGSINYFKEDGLIPNSAYVRKTLRLNVDQKISNKLSVNFDLNILNDDTDRAANVNVITISPLGRAYDDNGNLTQFPSGEELSAVNPIWNLREQTNEEKGNDFVINVTPIWKITNDLTYQLKTNLTRRTSERGQYQSSLSSAGDDVDGVARIDNRLRESYLIENILTYDKAFSDDHKLNVTLVQSAQENQFSRTFTEAQGFTNESLGYDGITNAIGNVTVERDKNKQRLASFMARARYNLKNRYLFEATARGDGASVNSKNNKWSFNPAASFAWQIHKEPFLEDVEAINELKLRTSYGALVNDLGRAYTSLFTAEGQNYIFDAESASGYSPSVILPNPDLKFERITTLNFGLDFSMFKRVLVGNINYYDARTTDLLLRRGVPSITGYQYTFFNAGELQNSGIELSLTANIINKNDFKWSISTNWSNNKNKLIELYNDGDGNPILEDDAFNYYVGQPVGVLYQYEFDGIWQEGDDFANAPQANPDSALTQDNLRPGDIKIKDTNGVDDQGNKTGVPDGKITQEDRVFKDPNPDWFGSLSTTVAYKGFDLFVDFYAVEGATKRNPFLSEFNNGGTLSGKLNGVKVDYYTPENPSTTFPRPNFDTAPLYLNSLAIKDASYIRLRTVSLGYTLSEAISSSLNLEQIRFYATGTNLFTNTDYIGYSPEVNIRNTFSNADTGYPDATSFTFGVRVKF</sequence>
<dbReference type="GO" id="GO:0009279">
    <property type="term" value="C:cell outer membrane"/>
    <property type="evidence" value="ECO:0007669"/>
    <property type="project" value="UniProtKB-SubCell"/>
</dbReference>
<dbReference type="SUPFAM" id="SSF49464">
    <property type="entry name" value="Carboxypeptidase regulatory domain-like"/>
    <property type="match status" value="1"/>
</dbReference>
<keyword evidence="6 8" id="KW-0472">Membrane</keyword>
<dbReference type="InterPro" id="IPR036942">
    <property type="entry name" value="Beta-barrel_TonB_sf"/>
</dbReference>
<dbReference type="PROSITE" id="PS52016">
    <property type="entry name" value="TONB_DEPENDENT_REC_3"/>
    <property type="match status" value="1"/>
</dbReference>
<dbReference type="Pfam" id="PF13715">
    <property type="entry name" value="CarbopepD_reg_2"/>
    <property type="match status" value="1"/>
</dbReference>
<dbReference type="AlphaFoldDB" id="A0AA97ER31"/>
<gene>
    <name evidence="14" type="ORF">RNZ46_06665</name>
</gene>
<dbReference type="Pfam" id="PF00593">
    <property type="entry name" value="TonB_dep_Rec_b-barrel"/>
    <property type="match status" value="1"/>
</dbReference>
<keyword evidence="7 8" id="KW-0998">Cell outer membrane</keyword>
<evidence type="ECO:0000256" key="1">
    <source>
        <dbReference type="ARBA" id="ARBA00004571"/>
    </source>
</evidence>
<dbReference type="Proteomes" id="UP001302486">
    <property type="component" value="Chromosome"/>
</dbReference>
<evidence type="ECO:0000256" key="11">
    <source>
        <dbReference type="SAM" id="SignalP"/>
    </source>
</evidence>
<dbReference type="InterPro" id="IPR012910">
    <property type="entry name" value="Plug_dom"/>
</dbReference>
<comment type="similarity">
    <text evidence="8 9">Belongs to the TonB-dependent receptor family.</text>
</comment>
<dbReference type="RefSeq" id="WP_316984603.1">
    <property type="nucleotide sequence ID" value="NZ_CP136521.1"/>
</dbReference>
<keyword evidence="4 8" id="KW-0812">Transmembrane</keyword>
<evidence type="ECO:0000313" key="14">
    <source>
        <dbReference type="EMBL" id="WOD44945.1"/>
    </source>
</evidence>
<dbReference type="EMBL" id="CP136521">
    <property type="protein sequence ID" value="WOD44945.1"/>
    <property type="molecule type" value="Genomic_DNA"/>
</dbReference>
<feature type="region of interest" description="Disordered" evidence="10">
    <location>
        <begin position="833"/>
        <end position="852"/>
    </location>
</feature>
<evidence type="ECO:0000256" key="5">
    <source>
        <dbReference type="ARBA" id="ARBA00023077"/>
    </source>
</evidence>
<evidence type="ECO:0000256" key="4">
    <source>
        <dbReference type="ARBA" id="ARBA00022692"/>
    </source>
</evidence>
<keyword evidence="11" id="KW-0732">Signal</keyword>
<dbReference type="InterPro" id="IPR023997">
    <property type="entry name" value="TonB-dep_OMP_SusC/RagA_CS"/>
</dbReference>
<comment type="subcellular location">
    <subcellularLocation>
        <location evidence="1 8">Cell outer membrane</location>
        <topology evidence="1 8">Multi-pass membrane protein</topology>
    </subcellularLocation>
</comment>
<dbReference type="InterPro" id="IPR039426">
    <property type="entry name" value="TonB-dep_rcpt-like"/>
</dbReference>
<evidence type="ECO:0000256" key="6">
    <source>
        <dbReference type="ARBA" id="ARBA00023136"/>
    </source>
</evidence>
<evidence type="ECO:0000256" key="9">
    <source>
        <dbReference type="RuleBase" id="RU003357"/>
    </source>
</evidence>
<dbReference type="Gene3D" id="2.60.40.1120">
    <property type="entry name" value="Carboxypeptidase-like, regulatory domain"/>
    <property type="match status" value="1"/>
</dbReference>
<dbReference type="Gene3D" id="2.40.170.20">
    <property type="entry name" value="TonB-dependent receptor, beta-barrel domain"/>
    <property type="match status" value="1"/>
</dbReference>
<dbReference type="InterPro" id="IPR008969">
    <property type="entry name" value="CarboxyPept-like_regulatory"/>
</dbReference>